<dbReference type="Gene3D" id="3.90.550.10">
    <property type="entry name" value="Spore Coat Polysaccharide Biosynthesis Protein SpsA, Chain A"/>
    <property type="match status" value="1"/>
</dbReference>
<name>A0A3A1QZL5_9BACI</name>
<dbReference type="AlphaFoldDB" id="A0A3A1QZL5"/>
<dbReference type="OrthoDB" id="7019976at2"/>
<evidence type="ECO:0000313" key="4">
    <source>
        <dbReference type="Proteomes" id="UP000265801"/>
    </source>
</evidence>
<dbReference type="InterPro" id="IPR001173">
    <property type="entry name" value="Glyco_trans_2-like"/>
</dbReference>
<dbReference type="PANTHER" id="PTHR43685">
    <property type="entry name" value="GLYCOSYLTRANSFERASE"/>
    <property type="match status" value="1"/>
</dbReference>
<comment type="caution">
    <text evidence="3">The sequence shown here is derived from an EMBL/GenBank/DDBJ whole genome shotgun (WGS) entry which is preliminary data.</text>
</comment>
<dbReference type="RefSeq" id="WP_119547988.1">
    <property type="nucleotide sequence ID" value="NZ_QXIR01000020.1"/>
</dbReference>
<dbReference type="Pfam" id="PF00535">
    <property type="entry name" value="Glycos_transf_2"/>
    <property type="match status" value="1"/>
</dbReference>
<dbReference type="EMBL" id="QXIR01000020">
    <property type="protein sequence ID" value="RIW31882.1"/>
    <property type="molecule type" value="Genomic_DNA"/>
</dbReference>
<accession>A0A3A1QZL5</accession>
<evidence type="ECO:0000313" key="3">
    <source>
        <dbReference type="EMBL" id="RIW31882.1"/>
    </source>
</evidence>
<keyword evidence="4" id="KW-1185">Reference proteome</keyword>
<gene>
    <name evidence="3" type="ORF">D3H55_14800</name>
</gene>
<dbReference type="GO" id="GO:0016740">
    <property type="term" value="F:transferase activity"/>
    <property type="evidence" value="ECO:0007669"/>
    <property type="project" value="UniProtKB-KW"/>
</dbReference>
<dbReference type="PANTHER" id="PTHR43685:SF2">
    <property type="entry name" value="GLYCOSYLTRANSFERASE 2-LIKE DOMAIN-CONTAINING PROTEIN"/>
    <property type="match status" value="1"/>
</dbReference>
<keyword evidence="1" id="KW-0175">Coiled coil</keyword>
<sequence length="907" mass="106454">MNNKSINKRLQDLERLKKQLMDEILMEKNIVKSLSKEDSTWRGFLNPARISTSRFSTKDNLFLQQYLKEREKLANESFFEEVKPILDAIPKSNGSRFFGKLNINIGIIADEFLFNSFDGTANLFYLTRENYKQYKGKLDFLIVATTWRGLDNEWRGLGNPKSPVRRELFTLLEYFKEDVKVAFYSKEDPVSYERFLGIAQRCDVVFTTASEKVKEYEKDCKDTKAYLLPFGVNPHYHNPIGIRNDYKKEEVLFAGSWYNKYPHRQKDTRMIFEGVLESGKGLQILDRNYYLNNIDYFFPEEYLEYISPAISHAYVQKVHKLYNWAINLNSVTTSETMFANRVYELQALGNIIISNYSMAINNKFPNVFLTHSKEEVPYIINSFDDVGIYKHQVMGIRNVFTSETTYHRLNYILNCLGINSKEDKRSILVVVKKITAEIQEMFDIQSYPNKKLIEESELNDGLKSSYSMVSFFDDKYFYEEYYLQDLVNGFKYTDSDYISKDSYFEHGKMVEGIEYDYISLLKDKGRSAFWFESFTSGTLLELEENERLPNGFAIDSFEVSIPAQESTTKVIQRKDFKLSLIIPVYNNGKYLENKCFKSLQRSSIFSEMEIIIVDDGSTCDHTIRVVNRIERDFSNVKVYKFEDGGSGSASRPRNKGVELASAEYITYLDPDNEAVNDGYAYLLRETTIDPELDMVVGNILRLNDQSMRLNYYSPVIRVNGTEEIKDTRKVLIDTELKAQSIQALIVRKSVVRSNNLKMVEEAAGQDTLFFQELLLYSNKVKVINLDIHLYYAAVMNSVTNTVTKKFFDKYFNLEVERIRFLEAQDLLSHYMENRFNYYFVNWYLKRVPNLLEEDLEPGLERLYEILEIYTPYIVKKDQDIETFRKLVERKRYKDLQSLMKKKFPPKK</sequence>
<dbReference type="SUPFAM" id="SSF53448">
    <property type="entry name" value="Nucleotide-diphospho-sugar transferases"/>
    <property type="match status" value="1"/>
</dbReference>
<keyword evidence="3" id="KW-0808">Transferase</keyword>
<feature type="domain" description="Glycosyltransferase 2-like" evidence="2">
    <location>
        <begin position="579"/>
        <end position="711"/>
    </location>
</feature>
<dbReference type="InterPro" id="IPR050834">
    <property type="entry name" value="Glycosyltransf_2"/>
</dbReference>
<evidence type="ECO:0000256" key="1">
    <source>
        <dbReference type="SAM" id="Coils"/>
    </source>
</evidence>
<evidence type="ECO:0000259" key="2">
    <source>
        <dbReference type="Pfam" id="PF00535"/>
    </source>
</evidence>
<organism evidence="3 4">
    <name type="scientific">Bacillus salacetis</name>
    <dbReference type="NCBI Taxonomy" id="2315464"/>
    <lineage>
        <taxon>Bacteria</taxon>
        <taxon>Bacillati</taxon>
        <taxon>Bacillota</taxon>
        <taxon>Bacilli</taxon>
        <taxon>Bacillales</taxon>
        <taxon>Bacillaceae</taxon>
        <taxon>Bacillus</taxon>
    </lineage>
</organism>
<protein>
    <submittedName>
        <fullName evidence="3">Glycosyltransferase</fullName>
    </submittedName>
</protein>
<proteinExistence type="predicted"/>
<reference evidence="3 4" key="1">
    <citation type="submission" date="2018-09" db="EMBL/GenBank/DDBJ databases">
        <title>Bacillus saliacetes sp. nov., isolated from Thai shrimp paste (Ka-pi).</title>
        <authorList>
            <person name="Daroonpunt R."/>
            <person name="Tanasupawat S."/>
            <person name="Yiamsombut S."/>
        </authorList>
    </citation>
    <scope>NUCLEOTIDE SEQUENCE [LARGE SCALE GENOMIC DNA]</scope>
    <source>
        <strain evidence="3 4">SKP7-4</strain>
    </source>
</reference>
<feature type="coiled-coil region" evidence="1">
    <location>
        <begin position="3"/>
        <end position="30"/>
    </location>
</feature>
<dbReference type="CDD" id="cd00761">
    <property type="entry name" value="Glyco_tranf_GTA_type"/>
    <property type="match status" value="1"/>
</dbReference>
<dbReference type="Proteomes" id="UP000265801">
    <property type="component" value="Unassembled WGS sequence"/>
</dbReference>
<dbReference type="InterPro" id="IPR029044">
    <property type="entry name" value="Nucleotide-diphossugar_trans"/>
</dbReference>